<dbReference type="EMBL" id="JACIGE010000013">
    <property type="protein sequence ID" value="MBB4248756.1"/>
    <property type="molecule type" value="Genomic_DNA"/>
</dbReference>
<keyword evidence="1" id="KW-0812">Transmembrane</keyword>
<dbReference type="OrthoDB" id="9786302at2"/>
<comment type="caution">
    <text evidence="2">The sequence shown here is derived from an EMBL/GenBank/DDBJ whole genome shotgun (WGS) entry which is preliminary data.</text>
</comment>
<keyword evidence="3" id="KW-1185">Reference proteome</keyword>
<keyword evidence="1" id="KW-0472">Membrane</keyword>
<sequence length="157" mass="17709">MNDTYLLLKSLHILGAILFLGNVIVTLWWKLMANRTRQQAVIAFAQRQVTLTDYVFTFGGAGLVLVSGVANIWLQGWDITQSRWLGWGSALFLVSGLLWLLILIPIQIHQARLARQFADGTEIPAAYWRAERVWVVVGVIATLLVLANVFWMVYKPA</sequence>
<protein>
    <submittedName>
        <fullName evidence="2">Putative membrane protein</fullName>
    </submittedName>
</protein>
<proteinExistence type="predicted"/>
<dbReference type="AlphaFoldDB" id="A0A840GA83"/>
<evidence type="ECO:0000256" key="1">
    <source>
        <dbReference type="SAM" id="Phobius"/>
    </source>
</evidence>
<feature type="transmembrane region" description="Helical" evidence="1">
    <location>
        <begin position="12"/>
        <end position="33"/>
    </location>
</feature>
<evidence type="ECO:0000313" key="3">
    <source>
        <dbReference type="Proteomes" id="UP000587070"/>
    </source>
</evidence>
<feature type="transmembrane region" description="Helical" evidence="1">
    <location>
        <begin position="54"/>
        <end position="74"/>
    </location>
</feature>
<dbReference type="Pfam" id="PF10027">
    <property type="entry name" value="DUF2269"/>
    <property type="match status" value="1"/>
</dbReference>
<organism evidence="2 3">
    <name type="scientific">Rhodocyclus tenuis</name>
    <name type="common">Rhodospirillum tenue</name>
    <dbReference type="NCBI Taxonomy" id="1066"/>
    <lineage>
        <taxon>Bacteria</taxon>
        <taxon>Pseudomonadati</taxon>
        <taxon>Pseudomonadota</taxon>
        <taxon>Betaproteobacteria</taxon>
        <taxon>Rhodocyclales</taxon>
        <taxon>Rhodocyclaceae</taxon>
        <taxon>Rhodocyclus</taxon>
    </lineage>
</organism>
<feature type="transmembrane region" description="Helical" evidence="1">
    <location>
        <begin position="133"/>
        <end position="154"/>
    </location>
</feature>
<gene>
    <name evidence="2" type="ORF">GGD90_003156</name>
</gene>
<feature type="transmembrane region" description="Helical" evidence="1">
    <location>
        <begin position="86"/>
        <end position="106"/>
    </location>
</feature>
<dbReference type="Proteomes" id="UP000587070">
    <property type="component" value="Unassembled WGS sequence"/>
</dbReference>
<accession>A0A840GA83</accession>
<dbReference type="RefSeq" id="WP_153117568.1">
    <property type="nucleotide sequence ID" value="NZ_JACIGE010000013.1"/>
</dbReference>
<name>A0A840GA83_RHOTE</name>
<reference evidence="2 3" key="1">
    <citation type="submission" date="2020-08" db="EMBL/GenBank/DDBJ databases">
        <title>Genome sequencing of Purple Non-Sulfur Bacteria from various extreme environments.</title>
        <authorList>
            <person name="Mayer M."/>
        </authorList>
    </citation>
    <scope>NUCLEOTIDE SEQUENCE [LARGE SCALE GENOMIC DNA]</scope>
    <source>
        <strain evidence="2 3">2761</strain>
    </source>
</reference>
<evidence type="ECO:0000313" key="2">
    <source>
        <dbReference type="EMBL" id="MBB4248756.1"/>
    </source>
</evidence>
<dbReference type="InterPro" id="IPR018729">
    <property type="entry name" value="DUF2269_transmembrane"/>
</dbReference>
<keyword evidence="1" id="KW-1133">Transmembrane helix</keyword>